<evidence type="ECO:0000313" key="3">
    <source>
        <dbReference type="Proteomes" id="UP000000763"/>
    </source>
</evidence>
<sequence>MALTWRPHGSHVGGEADGPDLPPGRSDSGGRMRPARTGLGSSRPGAIAHDGATPAVTGGRPGGSYAVALREEKTGGRRRGCPHRRGPTGVEGDDGERRREMTERGQRAADGVRDNLRSKMGEVRGGERDHRRRGRRPKAATMAELTNARCGVGSSPGIRRRRGG</sequence>
<organism evidence="2 3">
    <name type="scientific">Oryza sativa subsp. japonica</name>
    <name type="common">Rice</name>
    <dbReference type="NCBI Taxonomy" id="39947"/>
    <lineage>
        <taxon>Eukaryota</taxon>
        <taxon>Viridiplantae</taxon>
        <taxon>Streptophyta</taxon>
        <taxon>Embryophyta</taxon>
        <taxon>Tracheophyta</taxon>
        <taxon>Spermatophyta</taxon>
        <taxon>Magnoliopsida</taxon>
        <taxon>Liliopsida</taxon>
        <taxon>Poales</taxon>
        <taxon>Poaceae</taxon>
        <taxon>BOP clade</taxon>
        <taxon>Oryzoideae</taxon>
        <taxon>Oryzeae</taxon>
        <taxon>Oryzinae</taxon>
        <taxon>Oryza</taxon>
        <taxon>Oryza sativa</taxon>
    </lineage>
</organism>
<proteinExistence type="predicted"/>
<name>Q7XL97_ORYSJ</name>
<protein>
    <submittedName>
        <fullName evidence="2">OSJNBb0115I09.15 protein</fullName>
    </submittedName>
</protein>
<dbReference type="AlphaFoldDB" id="Q7XL97"/>
<accession>Q7XL97</accession>
<dbReference type="Proteomes" id="UP000000763">
    <property type="component" value="Chromosome 4"/>
</dbReference>
<reference evidence="3" key="2">
    <citation type="journal article" date="2008" name="Nucleic Acids Res.">
        <title>The rice annotation project database (RAP-DB): 2008 update.</title>
        <authorList>
            <consortium name="The rice annotation project (RAP)"/>
        </authorList>
    </citation>
    <scope>GENOME REANNOTATION</scope>
    <source>
        <strain evidence="3">cv. Nipponbare</strain>
    </source>
</reference>
<evidence type="ECO:0000313" key="2">
    <source>
        <dbReference type="EMBL" id="CAE05253.2"/>
    </source>
</evidence>
<reference evidence="3" key="1">
    <citation type="journal article" date="2005" name="Nature">
        <title>The map-based sequence of the rice genome.</title>
        <authorList>
            <consortium name="International rice genome sequencing project (IRGSP)"/>
            <person name="Matsumoto T."/>
            <person name="Wu J."/>
            <person name="Kanamori H."/>
            <person name="Katayose Y."/>
            <person name="Fujisawa M."/>
            <person name="Namiki N."/>
            <person name="Mizuno H."/>
            <person name="Yamamoto K."/>
            <person name="Antonio B.A."/>
            <person name="Baba T."/>
            <person name="Sakata K."/>
            <person name="Nagamura Y."/>
            <person name="Aoki H."/>
            <person name="Arikawa K."/>
            <person name="Arita K."/>
            <person name="Bito T."/>
            <person name="Chiden Y."/>
            <person name="Fujitsuka N."/>
            <person name="Fukunaka R."/>
            <person name="Hamada M."/>
            <person name="Harada C."/>
            <person name="Hayashi A."/>
            <person name="Hijishita S."/>
            <person name="Honda M."/>
            <person name="Hosokawa S."/>
            <person name="Ichikawa Y."/>
            <person name="Idonuma A."/>
            <person name="Iijima M."/>
            <person name="Ikeda M."/>
            <person name="Ikeno M."/>
            <person name="Ito K."/>
            <person name="Ito S."/>
            <person name="Ito T."/>
            <person name="Ito Y."/>
            <person name="Ito Y."/>
            <person name="Iwabuchi A."/>
            <person name="Kamiya K."/>
            <person name="Karasawa W."/>
            <person name="Kurita K."/>
            <person name="Katagiri S."/>
            <person name="Kikuta A."/>
            <person name="Kobayashi H."/>
            <person name="Kobayashi N."/>
            <person name="Machita K."/>
            <person name="Maehara T."/>
            <person name="Masukawa M."/>
            <person name="Mizubayashi T."/>
            <person name="Mukai Y."/>
            <person name="Nagasaki H."/>
            <person name="Nagata Y."/>
            <person name="Naito S."/>
            <person name="Nakashima M."/>
            <person name="Nakama Y."/>
            <person name="Nakamichi Y."/>
            <person name="Nakamura M."/>
            <person name="Meguro A."/>
            <person name="Negishi M."/>
            <person name="Ohta I."/>
            <person name="Ohta T."/>
            <person name="Okamoto M."/>
            <person name="Ono N."/>
            <person name="Saji S."/>
            <person name="Sakaguchi M."/>
            <person name="Sakai K."/>
            <person name="Shibata M."/>
            <person name="Shimokawa T."/>
            <person name="Song J."/>
            <person name="Takazaki Y."/>
            <person name="Terasawa K."/>
            <person name="Tsugane M."/>
            <person name="Tsuji K."/>
            <person name="Ueda S."/>
            <person name="Waki K."/>
            <person name="Yamagata H."/>
            <person name="Yamamoto M."/>
            <person name="Yamamoto S."/>
            <person name="Yamane H."/>
            <person name="Yoshiki S."/>
            <person name="Yoshihara R."/>
            <person name="Yukawa K."/>
            <person name="Zhong H."/>
            <person name="Yano M."/>
            <person name="Yuan Q."/>
            <person name="Ouyang S."/>
            <person name="Liu J."/>
            <person name="Jones K.M."/>
            <person name="Gansberger K."/>
            <person name="Moffat K."/>
            <person name="Hill J."/>
            <person name="Bera J."/>
            <person name="Fadrosh D."/>
            <person name="Jin S."/>
            <person name="Johri S."/>
            <person name="Kim M."/>
            <person name="Overton L."/>
            <person name="Reardon M."/>
            <person name="Tsitrin T."/>
            <person name="Vuong H."/>
            <person name="Weaver B."/>
            <person name="Ciecko A."/>
            <person name="Tallon L."/>
            <person name="Jackson J."/>
            <person name="Pai G."/>
            <person name="Aken S.V."/>
            <person name="Utterback T."/>
            <person name="Reidmuller S."/>
            <person name="Feldblyum T."/>
            <person name="Hsiao J."/>
            <person name="Zismann V."/>
            <person name="Iobst S."/>
            <person name="de Vazeille A.R."/>
            <person name="Buell C.R."/>
            <person name="Ying K."/>
            <person name="Li Y."/>
            <person name="Lu T."/>
            <person name="Huang Y."/>
            <person name="Zhao Q."/>
            <person name="Feng Q."/>
            <person name="Zhang L."/>
            <person name="Zhu J."/>
            <person name="Weng Q."/>
            <person name="Mu J."/>
            <person name="Lu Y."/>
            <person name="Fan D."/>
            <person name="Liu Y."/>
            <person name="Guan J."/>
            <person name="Zhang Y."/>
            <person name="Yu S."/>
            <person name="Liu X."/>
            <person name="Zhang Y."/>
            <person name="Hong G."/>
            <person name="Han B."/>
            <person name="Choisne N."/>
            <person name="Demange N."/>
            <person name="Orjeda G."/>
            <person name="Samain S."/>
            <person name="Cattolico L."/>
            <person name="Pelletier E."/>
            <person name="Couloux A."/>
            <person name="Segurens B."/>
            <person name="Wincker P."/>
            <person name="D'Hont A."/>
            <person name="Scarpelli C."/>
            <person name="Weissenbach J."/>
            <person name="Salanoubat M."/>
            <person name="Quetier F."/>
            <person name="Yu Y."/>
            <person name="Kim H.R."/>
            <person name="Rambo T."/>
            <person name="Currie J."/>
            <person name="Collura K."/>
            <person name="Luo M."/>
            <person name="Yang T."/>
            <person name="Ammiraju J.S.S."/>
            <person name="Engler F."/>
            <person name="Soderlund C."/>
            <person name="Wing R.A."/>
            <person name="Palmer L.E."/>
            <person name="de la Bastide M."/>
            <person name="Spiegel L."/>
            <person name="Nascimento L."/>
            <person name="Zutavern T."/>
            <person name="O'Shaughnessy A."/>
            <person name="Dike S."/>
            <person name="Dedhia N."/>
            <person name="Preston R."/>
            <person name="Balija V."/>
            <person name="McCombie W.R."/>
            <person name="Chow T."/>
            <person name="Chen H."/>
            <person name="Chung M."/>
            <person name="Chen C."/>
            <person name="Shaw J."/>
            <person name="Wu H."/>
            <person name="Hsiao K."/>
            <person name="Chao Y."/>
            <person name="Chu M."/>
            <person name="Cheng C."/>
            <person name="Hour A."/>
            <person name="Lee P."/>
            <person name="Lin S."/>
            <person name="Lin Y."/>
            <person name="Liou J."/>
            <person name="Liu S."/>
            <person name="Hsing Y."/>
            <person name="Raghuvanshi S."/>
            <person name="Mohanty A."/>
            <person name="Bharti A.K."/>
            <person name="Gaur A."/>
            <person name="Gupta V."/>
            <person name="Kumar D."/>
            <person name="Ravi V."/>
            <person name="Vij S."/>
            <person name="Kapur A."/>
            <person name="Khurana P."/>
            <person name="Khurana P."/>
            <person name="Khurana J.P."/>
            <person name="Tyagi A.K."/>
            <person name="Gaikwad K."/>
            <person name="Singh A."/>
            <person name="Dalal V."/>
            <person name="Srivastava S."/>
            <person name="Dixit A."/>
            <person name="Pal A.K."/>
            <person name="Ghazi I.A."/>
            <person name="Yadav M."/>
            <person name="Pandit A."/>
            <person name="Bhargava A."/>
            <person name="Sureshbabu K."/>
            <person name="Batra K."/>
            <person name="Sharma T.R."/>
            <person name="Mohapatra T."/>
            <person name="Singh N.K."/>
            <person name="Messing J."/>
            <person name="Nelson A.B."/>
            <person name="Fuks G."/>
            <person name="Kavchok S."/>
            <person name="Keizer G."/>
            <person name="Linton E."/>
            <person name="Llaca V."/>
            <person name="Song R."/>
            <person name="Tanyolac B."/>
            <person name="Young S."/>
            <person name="Ho-Il K."/>
            <person name="Hahn J.H."/>
            <person name="Sangsakoo G."/>
            <person name="Vanavichit A."/>
            <person name="de Mattos Luiz.A.T."/>
            <person name="Zimmer P.D."/>
            <person name="Malone G."/>
            <person name="Dellagostin O."/>
            <person name="de Oliveira A.C."/>
            <person name="Bevan M."/>
            <person name="Bancroft I."/>
            <person name="Minx P."/>
            <person name="Cordum H."/>
            <person name="Wilson R."/>
            <person name="Cheng Z."/>
            <person name="Jin W."/>
            <person name="Jiang J."/>
            <person name="Leong S.A."/>
            <person name="Iwama H."/>
            <person name="Gojobori T."/>
            <person name="Itoh T."/>
            <person name="Niimura Y."/>
            <person name="Fujii Y."/>
            <person name="Habara T."/>
            <person name="Sakai H."/>
            <person name="Sato Y."/>
            <person name="Wilson G."/>
            <person name="Kumar K."/>
            <person name="McCouch S."/>
            <person name="Juretic N."/>
            <person name="Hoen D."/>
            <person name="Wright S."/>
            <person name="Bruskiewich R."/>
            <person name="Bureau T."/>
            <person name="Miyao A."/>
            <person name="Hirochika H."/>
            <person name="Nishikawa T."/>
            <person name="Kadowaki K."/>
            <person name="Sugiura M."/>
            <person name="Burr B."/>
            <person name="Sasaki T."/>
        </authorList>
    </citation>
    <scope>NUCLEOTIDE SEQUENCE [LARGE SCALE GENOMIC DNA]</scope>
    <source>
        <strain evidence="3">cv. Nipponbare</strain>
    </source>
</reference>
<dbReference type="EMBL" id="AL731637">
    <property type="protein sequence ID" value="CAE05253.2"/>
    <property type="molecule type" value="Genomic_DNA"/>
</dbReference>
<gene>
    <name evidence="2" type="primary">OSJNBb0115I09.15</name>
</gene>
<feature type="compositionally biased region" description="Basic residues" evidence="1">
    <location>
        <begin position="76"/>
        <end position="86"/>
    </location>
</feature>
<feature type="compositionally biased region" description="Basic and acidic residues" evidence="1">
    <location>
        <begin position="95"/>
        <end position="129"/>
    </location>
</feature>
<feature type="region of interest" description="Disordered" evidence="1">
    <location>
        <begin position="1"/>
        <end position="164"/>
    </location>
</feature>
<evidence type="ECO:0000256" key="1">
    <source>
        <dbReference type="SAM" id="MobiDB-lite"/>
    </source>
</evidence>